<dbReference type="RefSeq" id="WP_059067609.1">
    <property type="nucleotide sequence ID" value="NZ_JAOQJX010000001.1"/>
</dbReference>
<keyword evidence="1" id="KW-0812">Transmembrane</keyword>
<evidence type="ECO:0000313" key="3">
    <source>
        <dbReference type="Proteomes" id="UP001652394"/>
    </source>
</evidence>
<accession>A0ABT2T7E6</accession>
<evidence type="ECO:0000256" key="1">
    <source>
        <dbReference type="SAM" id="Phobius"/>
    </source>
</evidence>
<organism evidence="2 3">
    <name type="scientific">Faecalicatena acetigenes</name>
    <dbReference type="NCBI Taxonomy" id="2981790"/>
    <lineage>
        <taxon>Bacteria</taxon>
        <taxon>Bacillati</taxon>
        <taxon>Bacillota</taxon>
        <taxon>Clostridia</taxon>
        <taxon>Lachnospirales</taxon>
        <taxon>Lachnospiraceae</taxon>
        <taxon>Faecalicatena</taxon>
    </lineage>
</organism>
<keyword evidence="3" id="KW-1185">Reference proteome</keyword>
<comment type="caution">
    <text evidence="2">The sequence shown here is derived from an EMBL/GenBank/DDBJ whole genome shotgun (WGS) entry which is preliminary data.</text>
</comment>
<feature type="transmembrane region" description="Helical" evidence="1">
    <location>
        <begin position="36"/>
        <end position="55"/>
    </location>
</feature>
<name>A0ABT2T7E6_9FIRM</name>
<proteinExistence type="predicted"/>
<sequence>MKVKRNTLLLLACLVWSAAGFNILRIGLIAYPPYLSVLNFLLSILVFGVFQKYIFGKLVKKHTARINAYLEERHFFLKFFDKKAFAIMAVMMTGGIGLRVSGIAPERFIAVFYTGLGASLLLAGVLFGRNFCRAVFNVAAMQNKNVYKGE</sequence>
<feature type="transmembrane region" description="Helical" evidence="1">
    <location>
        <begin position="108"/>
        <end position="127"/>
    </location>
</feature>
<gene>
    <name evidence="2" type="ORF">OCV51_00695</name>
</gene>
<reference evidence="2 3" key="1">
    <citation type="journal article" date="2021" name="ISME Commun">
        <title>Automated analysis of genomic sequences facilitates high-throughput and comprehensive description of bacteria.</title>
        <authorList>
            <person name="Hitch T.C.A."/>
        </authorList>
    </citation>
    <scope>NUCLEOTIDE SEQUENCE [LARGE SCALE GENOMIC DNA]</scope>
    <source>
        <strain evidence="2 3">H2_18</strain>
    </source>
</reference>
<feature type="transmembrane region" description="Helical" evidence="1">
    <location>
        <begin position="84"/>
        <end position="102"/>
    </location>
</feature>
<dbReference type="Proteomes" id="UP001652394">
    <property type="component" value="Unassembled WGS sequence"/>
</dbReference>
<evidence type="ECO:0000313" key="2">
    <source>
        <dbReference type="EMBL" id="MCU6746190.1"/>
    </source>
</evidence>
<protein>
    <submittedName>
        <fullName evidence="2">Uncharacterized protein</fullName>
    </submittedName>
</protein>
<dbReference type="EMBL" id="JAOQJX010000001">
    <property type="protein sequence ID" value="MCU6746190.1"/>
    <property type="molecule type" value="Genomic_DNA"/>
</dbReference>
<keyword evidence="1" id="KW-0472">Membrane</keyword>
<keyword evidence="1" id="KW-1133">Transmembrane helix</keyword>